<gene>
    <name evidence="4" type="ORF">FCE95_15560</name>
</gene>
<dbReference type="InterPro" id="IPR027385">
    <property type="entry name" value="Beta-barrel_OMP"/>
</dbReference>
<protein>
    <recommendedName>
        <fullName evidence="3">Outer membrane protein beta-barrel domain-containing protein</fullName>
    </recommendedName>
</protein>
<dbReference type="Pfam" id="PF13505">
    <property type="entry name" value="OMP_b-brl"/>
    <property type="match status" value="1"/>
</dbReference>
<dbReference type="Proteomes" id="UP000308707">
    <property type="component" value="Unassembled WGS sequence"/>
</dbReference>
<feature type="domain" description="Outer membrane protein beta-barrel" evidence="3">
    <location>
        <begin position="12"/>
        <end position="178"/>
    </location>
</feature>
<keyword evidence="5" id="KW-1185">Reference proteome</keyword>
<evidence type="ECO:0000259" key="3">
    <source>
        <dbReference type="Pfam" id="PF13505"/>
    </source>
</evidence>
<evidence type="ECO:0000256" key="2">
    <source>
        <dbReference type="SAM" id="SignalP"/>
    </source>
</evidence>
<evidence type="ECO:0000313" key="4">
    <source>
        <dbReference type="EMBL" id="TKR29548.1"/>
    </source>
</evidence>
<evidence type="ECO:0000313" key="5">
    <source>
        <dbReference type="Proteomes" id="UP000308707"/>
    </source>
</evidence>
<dbReference type="Gene3D" id="2.40.160.20">
    <property type="match status" value="1"/>
</dbReference>
<dbReference type="SUPFAM" id="SSF56925">
    <property type="entry name" value="OMPA-like"/>
    <property type="match status" value="1"/>
</dbReference>
<keyword evidence="1 2" id="KW-0732">Signal</keyword>
<comment type="caution">
    <text evidence="4">The sequence shown here is derived from an EMBL/GenBank/DDBJ whole genome shotgun (WGS) entry which is preliminary data.</text>
</comment>
<organism evidence="4 5">
    <name type="scientific">Luteimonas gilva</name>
    <dbReference type="NCBI Taxonomy" id="2572684"/>
    <lineage>
        <taxon>Bacteria</taxon>
        <taxon>Pseudomonadati</taxon>
        <taxon>Pseudomonadota</taxon>
        <taxon>Gammaproteobacteria</taxon>
        <taxon>Lysobacterales</taxon>
        <taxon>Lysobacteraceae</taxon>
        <taxon>Luteimonas</taxon>
    </lineage>
</organism>
<evidence type="ECO:0000256" key="1">
    <source>
        <dbReference type="ARBA" id="ARBA00022729"/>
    </source>
</evidence>
<accession>A0A4U5JMP3</accession>
<feature type="chain" id="PRO_5020461733" description="Outer membrane protein beta-barrel domain-containing protein" evidence="2">
    <location>
        <begin position="26"/>
        <end position="178"/>
    </location>
</feature>
<dbReference type="RefSeq" id="WP_137267951.1">
    <property type="nucleotide sequence ID" value="NZ_SZUA01000003.1"/>
</dbReference>
<sequence length="178" mass="19284">MKNNKLLSRALLALVLGAAALGAQAQDKPGFYAGVGVGQSFVDENAYDDEDTAFSAFGGYQFNRYFGLEAGYSDFGKLEPKGAGRALEADSVSLTAVGTVPFTDKFSGYAKAGFQRWNLDRAIPGLTGTHDDSGSDPTYGLGLQYRFTDKVALRGEYSRFEVEDLDLDLAQVQVRFDF</sequence>
<name>A0A4U5JMP3_9GAMM</name>
<feature type="signal peptide" evidence="2">
    <location>
        <begin position="1"/>
        <end position="25"/>
    </location>
</feature>
<dbReference type="InterPro" id="IPR011250">
    <property type="entry name" value="OMP/PagP_B-barrel"/>
</dbReference>
<proteinExistence type="predicted"/>
<dbReference type="EMBL" id="SZUA01000003">
    <property type="protein sequence ID" value="TKR29548.1"/>
    <property type="molecule type" value="Genomic_DNA"/>
</dbReference>
<reference evidence="4 5" key="1">
    <citation type="submission" date="2019-04" db="EMBL/GenBank/DDBJ databases">
        <title>Reference strain of H23.</title>
        <authorList>
            <person name="Luo X."/>
        </authorList>
    </citation>
    <scope>NUCLEOTIDE SEQUENCE [LARGE SCALE GENOMIC DNA]</scope>
    <source>
        <strain evidence="4 5">H23</strain>
    </source>
</reference>
<dbReference type="OrthoDB" id="5735897at2"/>
<dbReference type="AlphaFoldDB" id="A0A4U5JMP3"/>